<dbReference type="RefSeq" id="WP_275217737.1">
    <property type="nucleotide sequence ID" value="NZ_JAPHVQ010000004.1"/>
</dbReference>
<keyword evidence="2" id="KW-1185">Reference proteome</keyword>
<comment type="caution">
    <text evidence="1">The sequence shown here is derived from an EMBL/GenBank/DDBJ whole genome shotgun (WGS) entry which is preliminary data.</text>
</comment>
<protein>
    <submittedName>
        <fullName evidence="1">Uncharacterized protein</fullName>
    </submittedName>
</protein>
<dbReference type="EMBL" id="JAPHVQ010000004">
    <property type="protein sequence ID" value="MDE8034616.1"/>
    <property type="molecule type" value="Genomic_DNA"/>
</dbReference>
<sequence>MQSLIRSIILFADEKEFFNDTLFGPEVIKLNLISEAGSICLGVKNKDRNLIKKGIGGCIIYSTVLLVRSGIFYGHSIGFGSESSMRGFKFSADDFSDALNDVISKKLPPREKFRKFLGVLYSLAINFGLSFNESFEYRCELFDNKCGVAS</sequence>
<proteinExistence type="predicted"/>
<name>A0A9X4JC53_ACTEU</name>
<dbReference type="Proteomes" id="UP001142444">
    <property type="component" value="Unassembled WGS sequence"/>
</dbReference>
<evidence type="ECO:0000313" key="1">
    <source>
        <dbReference type="EMBL" id="MDE8034616.1"/>
    </source>
</evidence>
<reference evidence="1" key="2">
    <citation type="journal article" date="2023" name="Pathogens">
        <title>Pathological Features and Genomic Characterization of an Actinobacillus equuli subsp. equuli Bearing Unique Virulence-Associated Genes from an Adult Horse with Pleuropneumonia.</title>
        <authorList>
            <person name="Kamali M."/>
            <person name="Carossino M."/>
            <person name="Del Piero F."/>
            <person name="Peak L."/>
            <person name="Mitchell M.S."/>
            <person name="Willette J."/>
            <person name="Baker R."/>
            <person name="Li F."/>
            <person name="Kenez A."/>
            <person name="Balasuriya U.B.R."/>
            <person name="Go Y.Y."/>
        </authorList>
    </citation>
    <scope>NUCLEOTIDE SEQUENCE</scope>
    <source>
        <strain evidence="1">4524</strain>
    </source>
</reference>
<reference evidence="1" key="1">
    <citation type="submission" date="2022-11" db="EMBL/GenBank/DDBJ databases">
        <authorList>
            <person name="Kamali M."/>
            <person name="Peak L."/>
            <person name="Go Y.Y."/>
            <person name="Balasuriya U.B.R."/>
            <person name="Carossino M."/>
        </authorList>
    </citation>
    <scope>NUCLEOTIDE SEQUENCE</scope>
    <source>
        <strain evidence="1">4524</strain>
    </source>
</reference>
<organism evidence="1 2">
    <name type="scientific">Actinobacillus equuli subsp. equuli</name>
    <dbReference type="NCBI Taxonomy" id="202947"/>
    <lineage>
        <taxon>Bacteria</taxon>
        <taxon>Pseudomonadati</taxon>
        <taxon>Pseudomonadota</taxon>
        <taxon>Gammaproteobacteria</taxon>
        <taxon>Pasteurellales</taxon>
        <taxon>Pasteurellaceae</taxon>
        <taxon>Actinobacillus</taxon>
    </lineage>
</organism>
<accession>A0A9X4JC53</accession>
<dbReference type="AlphaFoldDB" id="A0A9X4JC53"/>
<gene>
    <name evidence="1" type="ORF">OQ257_05490</name>
</gene>
<evidence type="ECO:0000313" key="2">
    <source>
        <dbReference type="Proteomes" id="UP001142444"/>
    </source>
</evidence>